<dbReference type="Pfam" id="PF00149">
    <property type="entry name" value="Metallophos"/>
    <property type="match status" value="1"/>
</dbReference>
<dbReference type="GO" id="GO:0004722">
    <property type="term" value="F:protein serine/threonine phosphatase activity"/>
    <property type="evidence" value="ECO:0007669"/>
    <property type="project" value="UniProtKB-EC"/>
</dbReference>
<dbReference type="Proteomes" id="UP000563524">
    <property type="component" value="Unassembled WGS sequence"/>
</dbReference>
<evidence type="ECO:0000259" key="1">
    <source>
        <dbReference type="Pfam" id="PF00149"/>
    </source>
</evidence>
<gene>
    <name evidence="2" type="ORF">GGQ59_000726</name>
</gene>
<dbReference type="InterPro" id="IPR050126">
    <property type="entry name" value="Ap4A_hydrolase"/>
</dbReference>
<dbReference type="EC" id="3.1.3.16" evidence="2"/>
<keyword evidence="2" id="KW-0378">Hydrolase</keyword>
<dbReference type="GO" id="GO:0008803">
    <property type="term" value="F:bis(5'-nucleosyl)-tetraphosphatase (symmetrical) activity"/>
    <property type="evidence" value="ECO:0007669"/>
    <property type="project" value="TreeGrafter"/>
</dbReference>
<sequence>MMNEAAPEETEPPILIAVGDVHGRADLLDALIDKAERKAKGRRCRFVLLGDYVDRGPDSRGVLDRLLALRARRPDTILLKGNHEQGLLDFLAEPDQVDAWLSWGGRETLRSYGVAVGEQDEPRALRDRFAEALPDEHFALLMSLPLTYEVPGYLFVHAGLHPDRPIEAQRERDLLWVRRAWLEGGKDRFEPVVVHGHTPVDRPENLSWRVNVDTGAVWSSRLSALWLERGRRRFLNT</sequence>
<evidence type="ECO:0000313" key="3">
    <source>
        <dbReference type="Proteomes" id="UP000563524"/>
    </source>
</evidence>
<name>A0A840HZF5_9PROT</name>
<feature type="domain" description="Calcineurin-like phosphoesterase" evidence="1">
    <location>
        <begin position="16"/>
        <end position="204"/>
    </location>
</feature>
<organism evidence="2 3">
    <name type="scientific">Parvularcula dongshanensis</name>
    <dbReference type="NCBI Taxonomy" id="1173995"/>
    <lineage>
        <taxon>Bacteria</taxon>
        <taxon>Pseudomonadati</taxon>
        <taxon>Pseudomonadota</taxon>
        <taxon>Alphaproteobacteria</taxon>
        <taxon>Parvularculales</taxon>
        <taxon>Parvularculaceae</taxon>
        <taxon>Parvularcula</taxon>
    </lineage>
</organism>
<dbReference type="EMBL" id="JACHOB010000001">
    <property type="protein sequence ID" value="MBB4658226.1"/>
    <property type="molecule type" value="Genomic_DNA"/>
</dbReference>
<dbReference type="Gene3D" id="3.60.21.10">
    <property type="match status" value="1"/>
</dbReference>
<protein>
    <submittedName>
        <fullName evidence="2">Serine/threonine protein phosphatase 1</fullName>
        <ecNumber evidence="2">3.1.3.16</ecNumber>
    </submittedName>
</protein>
<keyword evidence="3" id="KW-1185">Reference proteome</keyword>
<dbReference type="GO" id="GO:0005737">
    <property type="term" value="C:cytoplasm"/>
    <property type="evidence" value="ECO:0007669"/>
    <property type="project" value="TreeGrafter"/>
</dbReference>
<dbReference type="PANTHER" id="PTHR42850">
    <property type="entry name" value="METALLOPHOSPHOESTERASE"/>
    <property type="match status" value="1"/>
</dbReference>
<reference evidence="2 3" key="1">
    <citation type="submission" date="2020-08" db="EMBL/GenBank/DDBJ databases">
        <title>Genomic Encyclopedia of Type Strains, Phase IV (KMG-IV): sequencing the most valuable type-strain genomes for metagenomic binning, comparative biology and taxonomic classification.</title>
        <authorList>
            <person name="Goeker M."/>
        </authorList>
    </citation>
    <scope>NUCLEOTIDE SEQUENCE [LARGE SCALE GENOMIC DNA]</scope>
    <source>
        <strain evidence="2 3">DSM 102850</strain>
    </source>
</reference>
<dbReference type="AlphaFoldDB" id="A0A840HZF5"/>
<dbReference type="RefSeq" id="WP_183815886.1">
    <property type="nucleotide sequence ID" value="NZ_JACHOB010000001.1"/>
</dbReference>
<dbReference type="InterPro" id="IPR029052">
    <property type="entry name" value="Metallo-depent_PP-like"/>
</dbReference>
<accession>A0A840HZF5</accession>
<dbReference type="InterPro" id="IPR004843">
    <property type="entry name" value="Calcineurin-like_PHP"/>
</dbReference>
<dbReference type="GO" id="GO:0110154">
    <property type="term" value="P:RNA decapping"/>
    <property type="evidence" value="ECO:0007669"/>
    <property type="project" value="TreeGrafter"/>
</dbReference>
<dbReference type="CDD" id="cd00144">
    <property type="entry name" value="MPP_PPP_family"/>
    <property type="match status" value="1"/>
</dbReference>
<evidence type="ECO:0000313" key="2">
    <source>
        <dbReference type="EMBL" id="MBB4658226.1"/>
    </source>
</evidence>
<dbReference type="SUPFAM" id="SSF56300">
    <property type="entry name" value="Metallo-dependent phosphatases"/>
    <property type="match status" value="1"/>
</dbReference>
<comment type="caution">
    <text evidence="2">The sequence shown here is derived from an EMBL/GenBank/DDBJ whole genome shotgun (WGS) entry which is preliminary data.</text>
</comment>
<dbReference type="PANTHER" id="PTHR42850:SF4">
    <property type="entry name" value="ZINC-DEPENDENT ENDOPOLYPHOSPHATASE"/>
    <property type="match status" value="1"/>
</dbReference>
<proteinExistence type="predicted"/>